<dbReference type="GO" id="GO:0051959">
    <property type="term" value="F:dynein light intermediate chain binding"/>
    <property type="evidence" value="ECO:0007669"/>
    <property type="project" value="InterPro"/>
</dbReference>
<accession>A0A8K0NUH1</accession>
<gene>
    <name evidence="2" type="ORF">J437_LFUL000860</name>
</gene>
<feature type="non-terminal residue" evidence="2">
    <location>
        <position position="1"/>
    </location>
</feature>
<feature type="domain" description="Dynein heavy chain tail" evidence="1">
    <location>
        <begin position="405"/>
        <end position="652"/>
    </location>
</feature>
<dbReference type="OrthoDB" id="6755335at2759"/>
<dbReference type="EMBL" id="KZ308123">
    <property type="protein sequence ID" value="KAG8222097.1"/>
    <property type="molecule type" value="Genomic_DNA"/>
</dbReference>
<evidence type="ECO:0000313" key="2">
    <source>
        <dbReference type="EMBL" id="KAG8222097.1"/>
    </source>
</evidence>
<dbReference type="GO" id="GO:0045505">
    <property type="term" value="F:dynein intermediate chain binding"/>
    <property type="evidence" value="ECO:0007669"/>
    <property type="project" value="InterPro"/>
</dbReference>
<dbReference type="PANTHER" id="PTHR46532">
    <property type="entry name" value="MALE FERTILITY FACTOR KL5"/>
    <property type="match status" value="1"/>
</dbReference>
<dbReference type="InterPro" id="IPR026983">
    <property type="entry name" value="DHC"/>
</dbReference>
<dbReference type="AlphaFoldDB" id="A0A8K0NUH1"/>
<keyword evidence="3" id="KW-1185">Reference proteome</keyword>
<dbReference type="GO" id="GO:0005858">
    <property type="term" value="C:axonemal dynein complex"/>
    <property type="evidence" value="ECO:0007669"/>
    <property type="project" value="TreeGrafter"/>
</dbReference>
<dbReference type="Pfam" id="PF08385">
    <property type="entry name" value="DHC_N1"/>
    <property type="match status" value="1"/>
</dbReference>
<proteinExistence type="predicted"/>
<evidence type="ECO:0000313" key="3">
    <source>
        <dbReference type="Proteomes" id="UP000792457"/>
    </source>
</evidence>
<dbReference type="PANTHER" id="PTHR46532:SF11">
    <property type="entry name" value="DYNEIN AXONEMAL HEAVY CHAIN 12"/>
    <property type="match status" value="1"/>
</dbReference>
<comment type="caution">
    <text evidence="2">The sequence shown here is derived from an EMBL/GenBank/DDBJ whole genome shotgun (WGS) entry which is preliminary data.</text>
</comment>
<dbReference type="GO" id="GO:0007018">
    <property type="term" value="P:microtubule-based movement"/>
    <property type="evidence" value="ECO:0007669"/>
    <property type="project" value="InterPro"/>
</dbReference>
<name>A0A8K0NUH1_LADFU</name>
<organism evidence="2 3">
    <name type="scientific">Ladona fulva</name>
    <name type="common">Scarce chaser dragonfly</name>
    <name type="synonym">Libellula fulva</name>
    <dbReference type="NCBI Taxonomy" id="123851"/>
    <lineage>
        <taxon>Eukaryota</taxon>
        <taxon>Metazoa</taxon>
        <taxon>Ecdysozoa</taxon>
        <taxon>Arthropoda</taxon>
        <taxon>Hexapoda</taxon>
        <taxon>Insecta</taxon>
        <taxon>Pterygota</taxon>
        <taxon>Palaeoptera</taxon>
        <taxon>Odonata</taxon>
        <taxon>Epiprocta</taxon>
        <taxon>Anisoptera</taxon>
        <taxon>Libelluloidea</taxon>
        <taxon>Libellulidae</taxon>
        <taxon>Ladona</taxon>
    </lineage>
</organism>
<protein>
    <recommendedName>
        <fullName evidence="1">Dynein heavy chain tail domain-containing protein</fullName>
    </recommendedName>
</protein>
<dbReference type="Proteomes" id="UP000792457">
    <property type="component" value="Unassembled WGS sequence"/>
</dbReference>
<sequence>MTFYQANDYCSGFEAYSYLWLEDREMFMKQFLSYGRQLTPEEADLVNLGDSLAPPISPPTMDHFKEQIDHYECLCQEIEKIQQLVVFKGWFQVDIGPFKQALLNTANRWGHMFKQHLVDHVTISLSDLSHFIREADEGLLKPLVEGDYQGLVEVMGLLMEVKDRATPSAVTGSDDLFEPIHNTIELLKYYDVELPEEVHVVLHELPEQWSNTKRIAMITKQQVAPLQATEVTRIRKKISLFDTCQSLYREKFKKSAFLKFNCERPYALLDATNCDLQLLEGEMKKIQESASLFEVNVSEFKQLKQCCKELRMLKQLWDYVHIVQTSIEDWKLTPWRKIDVENMDIECKKFAKEVRALDKEMRGWDTYINLEATVKNMLTSLRAVGELQNPAIRERHWNQLMKSTKSFFDTVLEFMKLEKVEIGGVKGRVLSAKIVAVVAEFSEHFGVFASKMYDALDPEDNRFPDDYEGFQVKIMDLDHRLAAVLCQAFDDCYNLESVFKLISIVGTVLDRPLIKDEFTSKYTAILEMLDEEIAICQELYDEQIEYMRKNGWMPVGVNMPPVAGALRWTYQLRTRISMPVNNFCSLDHPIVDSSEAKEVLKRYDSVIKQLDDLEDELFSDWSKTVPKSVEKHLKSCLLARAPNRDLILNFHP</sequence>
<reference evidence="2" key="1">
    <citation type="submission" date="2013-04" db="EMBL/GenBank/DDBJ databases">
        <authorList>
            <person name="Qu J."/>
            <person name="Murali S.C."/>
            <person name="Bandaranaike D."/>
            <person name="Bellair M."/>
            <person name="Blankenburg K."/>
            <person name="Chao H."/>
            <person name="Dinh H."/>
            <person name="Doddapaneni H."/>
            <person name="Downs B."/>
            <person name="Dugan-Rocha S."/>
            <person name="Elkadiri S."/>
            <person name="Gnanaolivu R.D."/>
            <person name="Hernandez B."/>
            <person name="Javaid M."/>
            <person name="Jayaseelan J.C."/>
            <person name="Lee S."/>
            <person name="Li M."/>
            <person name="Ming W."/>
            <person name="Munidasa M."/>
            <person name="Muniz J."/>
            <person name="Nguyen L."/>
            <person name="Ongeri F."/>
            <person name="Osuji N."/>
            <person name="Pu L.-L."/>
            <person name="Puazo M."/>
            <person name="Qu C."/>
            <person name="Quiroz J."/>
            <person name="Raj R."/>
            <person name="Weissenberger G."/>
            <person name="Xin Y."/>
            <person name="Zou X."/>
            <person name="Han Y."/>
            <person name="Richards S."/>
            <person name="Worley K."/>
            <person name="Muzny D."/>
            <person name="Gibbs R."/>
        </authorList>
    </citation>
    <scope>NUCLEOTIDE SEQUENCE</scope>
    <source>
        <strain evidence="2">Sampled in the wild</strain>
    </source>
</reference>
<reference evidence="2" key="2">
    <citation type="submission" date="2017-10" db="EMBL/GenBank/DDBJ databases">
        <title>Ladona fulva Genome sequencing and assembly.</title>
        <authorList>
            <person name="Murali S."/>
            <person name="Richards S."/>
            <person name="Bandaranaike D."/>
            <person name="Bellair M."/>
            <person name="Blankenburg K."/>
            <person name="Chao H."/>
            <person name="Dinh H."/>
            <person name="Doddapaneni H."/>
            <person name="Dugan-Rocha S."/>
            <person name="Elkadiri S."/>
            <person name="Gnanaolivu R."/>
            <person name="Hernandez B."/>
            <person name="Skinner E."/>
            <person name="Javaid M."/>
            <person name="Lee S."/>
            <person name="Li M."/>
            <person name="Ming W."/>
            <person name="Munidasa M."/>
            <person name="Muniz J."/>
            <person name="Nguyen L."/>
            <person name="Hughes D."/>
            <person name="Osuji N."/>
            <person name="Pu L.-L."/>
            <person name="Puazo M."/>
            <person name="Qu C."/>
            <person name="Quiroz J."/>
            <person name="Raj R."/>
            <person name="Weissenberger G."/>
            <person name="Xin Y."/>
            <person name="Zou X."/>
            <person name="Han Y."/>
            <person name="Worley K."/>
            <person name="Muzny D."/>
            <person name="Gibbs R."/>
        </authorList>
    </citation>
    <scope>NUCLEOTIDE SEQUENCE</scope>
    <source>
        <strain evidence="2">Sampled in the wild</strain>
    </source>
</reference>
<evidence type="ECO:0000259" key="1">
    <source>
        <dbReference type="Pfam" id="PF08385"/>
    </source>
</evidence>
<dbReference type="InterPro" id="IPR013594">
    <property type="entry name" value="Dynein_heavy_tail"/>
</dbReference>